<keyword evidence="4" id="KW-1185">Reference proteome</keyword>
<dbReference type="PROSITE" id="PS51257">
    <property type="entry name" value="PROKAR_LIPOPROTEIN"/>
    <property type="match status" value="1"/>
</dbReference>
<organism evidence="3 4">
    <name type="scientific">Saccharothrix yanglingensis</name>
    <dbReference type="NCBI Taxonomy" id="659496"/>
    <lineage>
        <taxon>Bacteria</taxon>
        <taxon>Bacillati</taxon>
        <taxon>Actinomycetota</taxon>
        <taxon>Actinomycetes</taxon>
        <taxon>Pseudonocardiales</taxon>
        <taxon>Pseudonocardiaceae</taxon>
        <taxon>Saccharothrix</taxon>
    </lineage>
</organism>
<dbReference type="Proteomes" id="UP001225605">
    <property type="component" value="Unassembled WGS sequence"/>
</dbReference>
<dbReference type="RefSeq" id="WP_306750325.1">
    <property type="nucleotide sequence ID" value="NZ_NSDM01000020.1"/>
</dbReference>
<reference evidence="3 4" key="1">
    <citation type="submission" date="2017-06" db="EMBL/GenBank/DDBJ databases">
        <title>Cultured bacterium strain Saccharothrix yanglingensis Hhs.015.</title>
        <authorList>
            <person name="Xia Y."/>
        </authorList>
    </citation>
    <scope>NUCLEOTIDE SEQUENCE [LARGE SCALE GENOMIC DNA]</scope>
    <source>
        <strain evidence="3 4">Hhs.015</strain>
    </source>
</reference>
<dbReference type="InterPro" id="IPR024520">
    <property type="entry name" value="DUF3558"/>
</dbReference>
<evidence type="ECO:0000313" key="3">
    <source>
        <dbReference type="EMBL" id="MDQ2588675.1"/>
    </source>
</evidence>
<evidence type="ECO:0000313" key="4">
    <source>
        <dbReference type="Proteomes" id="UP001225605"/>
    </source>
</evidence>
<accession>A0ABU0X961</accession>
<dbReference type="Pfam" id="PF12079">
    <property type="entry name" value="DUF3558"/>
    <property type="match status" value="1"/>
</dbReference>
<comment type="caution">
    <text evidence="3">The sequence shown here is derived from an EMBL/GenBank/DDBJ whole genome shotgun (WGS) entry which is preliminary data.</text>
</comment>
<dbReference type="EMBL" id="NSDM01000020">
    <property type="protein sequence ID" value="MDQ2588675.1"/>
    <property type="molecule type" value="Genomic_DNA"/>
</dbReference>
<feature type="chain" id="PRO_5047336069" description="DUF3558 domain-containing protein" evidence="2">
    <location>
        <begin position="20"/>
        <end position="187"/>
    </location>
</feature>
<feature type="compositionally biased region" description="Low complexity" evidence="1">
    <location>
        <begin position="21"/>
        <end position="44"/>
    </location>
</feature>
<gene>
    <name evidence="3" type="ORF">CKY47_32905</name>
</gene>
<evidence type="ECO:0008006" key="5">
    <source>
        <dbReference type="Google" id="ProtNLM"/>
    </source>
</evidence>
<evidence type="ECO:0000256" key="2">
    <source>
        <dbReference type="SAM" id="SignalP"/>
    </source>
</evidence>
<keyword evidence="2" id="KW-0732">Signal</keyword>
<feature type="region of interest" description="Disordered" evidence="1">
    <location>
        <begin position="21"/>
        <end position="47"/>
    </location>
</feature>
<name>A0ABU0X961_9PSEU</name>
<proteinExistence type="predicted"/>
<protein>
    <recommendedName>
        <fullName evidence="5">DUF3558 domain-containing protein</fullName>
    </recommendedName>
</protein>
<evidence type="ECO:0000256" key="1">
    <source>
        <dbReference type="SAM" id="MobiDB-lite"/>
    </source>
</evidence>
<feature type="signal peptide" evidence="2">
    <location>
        <begin position="1"/>
        <end position="19"/>
    </location>
</feature>
<sequence>MRRSLLAIAAALALTTACAAQDGTPKPATTTATSVPASTAPSSARPKEVLLDGEDPCQMVTAEQLATMQFEGPGRTGTDSTYKSPYCSWTATGQSIQLIPVTTEGIEEWTDGKRQGQSTEADPVEGFPAITVILPDDLNQCDLFVDTAEGQYLSTTYSVSPSFKDRFPEPCDGARKLAEAAMQNLLK</sequence>